<comment type="similarity">
    <text evidence="2">Belongs to the YkuD family.</text>
</comment>
<evidence type="ECO:0000256" key="1">
    <source>
        <dbReference type="ARBA" id="ARBA00004752"/>
    </source>
</evidence>
<dbReference type="GO" id="GO:0071555">
    <property type="term" value="P:cell wall organization"/>
    <property type="evidence" value="ECO:0007669"/>
    <property type="project" value="UniProtKB-UniRule"/>
</dbReference>
<feature type="domain" description="L,D-TPase catalytic" evidence="10">
    <location>
        <begin position="396"/>
        <end position="576"/>
    </location>
</feature>
<feature type="signal peptide" evidence="9">
    <location>
        <begin position="1"/>
        <end position="19"/>
    </location>
</feature>
<dbReference type="InterPro" id="IPR038063">
    <property type="entry name" value="Transpep_catalytic_dom"/>
</dbReference>
<dbReference type="SUPFAM" id="SSF47090">
    <property type="entry name" value="PGBD-like"/>
    <property type="match status" value="1"/>
</dbReference>
<accession>A0A418WC41</accession>
<sequence>MRTVGAIAAAALSLGVAGAAVIGGSAFVAGLTVSGQAAAQTAAQPAPLPPATPAETPLVAPQEAADTDSAVADAPDDAAVPDAAIPDPDGAAEQAVAPEPAVVPPATAVETAPAAIVPPTVERLPPGVTLETALAFDPTKLGATGWSRPDVERFYGVVGAAPLWTGAGRLAASVPAVTALIADAGAEGLDARAYPLAQLEALQAEGATGAFEVLFTDTVIKYAADRSGARLASVRLPVDMRELGQPVDSVALLVGVVSQADTAAALVALGPQDAEYAALKALLASYRTLAAAGGWAVVPAGGAKIEPGAVDSRIPAIRARLASTDGAAATAEKPNYYDPALLKAVEHFQARHGLKADGVIGKLTLEHMAKPVEYRIGQILVNMERKRQQLDDLGPDRIVVNIPEFTLRYYEDGVLAIETQVVVGREVRKTPLLQSKVTSVVLNPPWSVPAKLAGEDIVRKQINDPNYLTDHGFTLYGNDGEVVDPATVDWTQVPRSRSIPYRMRQRPGAGNSLGRMKINFVNDYAVYMHDTPDKHLFARDMRALSSGCVRVKDPLSLGARLVRDVPGWDRTRIDATLARTTSTIFVNVTHAIGVRLTYVTAWVDAEGNAQFRQDLYGIDDRIQKGLGRPVLIASES</sequence>
<evidence type="ECO:0000313" key="11">
    <source>
        <dbReference type="EMBL" id="RJF87554.1"/>
    </source>
</evidence>
<evidence type="ECO:0000256" key="2">
    <source>
        <dbReference type="ARBA" id="ARBA00005992"/>
    </source>
</evidence>
<reference evidence="11 12" key="1">
    <citation type="submission" date="2018-09" db="EMBL/GenBank/DDBJ databases">
        <authorList>
            <person name="Zhu H."/>
        </authorList>
    </citation>
    <scope>NUCLEOTIDE SEQUENCE [LARGE SCALE GENOMIC DNA]</scope>
    <source>
        <strain evidence="11 12">K1W22B-8</strain>
    </source>
</reference>
<evidence type="ECO:0000256" key="4">
    <source>
        <dbReference type="ARBA" id="ARBA00022960"/>
    </source>
</evidence>
<dbReference type="UniPathway" id="UPA00219"/>
<dbReference type="InterPro" id="IPR036365">
    <property type="entry name" value="PGBD-like_sf"/>
</dbReference>
<dbReference type="InterPro" id="IPR052905">
    <property type="entry name" value="LD-transpeptidase_YkuD-like"/>
</dbReference>
<feature type="active site" description="Nucleophile" evidence="7">
    <location>
        <position position="548"/>
    </location>
</feature>
<evidence type="ECO:0000256" key="5">
    <source>
        <dbReference type="ARBA" id="ARBA00022984"/>
    </source>
</evidence>
<comment type="caution">
    <text evidence="11">The sequence shown here is derived from an EMBL/GenBank/DDBJ whole genome shotgun (WGS) entry which is preliminary data.</text>
</comment>
<dbReference type="Pfam" id="PF01471">
    <property type="entry name" value="PG_binding_1"/>
    <property type="match status" value="1"/>
</dbReference>
<dbReference type="Gene3D" id="2.40.440.10">
    <property type="entry name" value="L,D-transpeptidase catalytic domain-like"/>
    <property type="match status" value="1"/>
</dbReference>
<keyword evidence="3" id="KW-0808">Transferase</keyword>
<feature type="active site" description="Proton donor/acceptor" evidence="7">
    <location>
        <position position="529"/>
    </location>
</feature>
<feature type="compositionally biased region" description="Low complexity" evidence="8">
    <location>
        <begin position="67"/>
        <end position="96"/>
    </location>
</feature>
<keyword evidence="12" id="KW-1185">Reference proteome</keyword>
<dbReference type="EMBL" id="QYUK01000011">
    <property type="protein sequence ID" value="RJF87554.1"/>
    <property type="molecule type" value="Genomic_DNA"/>
</dbReference>
<evidence type="ECO:0000256" key="6">
    <source>
        <dbReference type="ARBA" id="ARBA00023316"/>
    </source>
</evidence>
<dbReference type="InterPro" id="IPR002477">
    <property type="entry name" value="Peptidoglycan-bd-like"/>
</dbReference>
<proteinExistence type="inferred from homology"/>
<dbReference type="PROSITE" id="PS52029">
    <property type="entry name" value="LD_TPASE"/>
    <property type="match status" value="1"/>
</dbReference>
<dbReference type="Gene3D" id="1.10.101.10">
    <property type="entry name" value="PGBD-like superfamily/PGBD"/>
    <property type="match status" value="1"/>
</dbReference>
<dbReference type="Pfam" id="PF03734">
    <property type="entry name" value="YkuD"/>
    <property type="match status" value="1"/>
</dbReference>
<evidence type="ECO:0000256" key="7">
    <source>
        <dbReference type="PROSITE-ProRule" id="PRU01373"/>
    </source>
</evidence>
<evidence type="ECO:0000256" key="3">
    <source>
        <dbReference type="ARBA" id="ARBA00022679"/>
    </source>
</evidence>
<dbReference type="GO" id="GO:0004180">
    <property type="term" value="F:carboxypeptidase activity"/>
    <property type="evidence" value="ECO:0007669"/>
    <property type="project" value="UniProtKB-ARBA"/>
</dbReference>
<keyword evidence="4 7" id="KW-0133">Cell shape</keyword>
<gene>
    <name evidence="11" type="ORF">D3874_11420</name>
</gene>
<dbReference type="InterPro" id="IPR005490">
    <property type="entry name" value="LD_TPept_cat_dom"/>
</dbReference>
<feature type="region of interest" description="Disordered" evidence="8">
    <location>
        <begin position="39"/>
        <end position="96"/>
    </location>
</feature>
<dbReference type="Proteomes" id="UP000284605">
    <property type="component" value="Unassembled WGS sequence"/>
</dbReference>
<dbReference type="SUPFAM" id="SSF141523">
    <property type="entry name" value="L,D-transpeptidase catalytic domain-like"/>
    <property type="match status" value="1"/>
</dbReference>
<comment type="pathway">
    <text evidence="1 7">Cell wall biogenesis; peptidoglycan biosynthesis.</text>
</comment>
<dbReference type="AlphaFoldDB" id="A0A418WC41"/>
<keyword evidence="6 7" id="KW-0961">Cell wall biogenesis/degradation</keyword>
<feature type="chain" id="PRO_5019028674" description="L,D-TPase catalytic domain-containing protein" evidence="9">
    <location>
        <begin position="20"/>
        <end position="636"/>
    </location>
</feature>
<dbReference type="PANTHER" id="PTHR41533">
    <property type="entry name" value="L,D-TRANSPEPTIDASE HI_1667-RELATED"/>
    <property type="match status" value="1"/>
</dbReference>
<keyword evidence="9" id="KW-0732">Signal</keyword>
<evidence type="ECO:0000256" key="9">
    <source>
        <dbReference type="SAM" id="SignalP"/>
    </source>
</evidence>
<dbReference type="InterPro" id="IPR045380">
    <property type="entry name" value="LD_TPept_scaffold_dom"/>
</dbReference>
<dbReference type="GO" id="GO:0016740">
    <property type="term" value="F:transferase activity"/>
    <property type="evidence" value="ECO:0007669"/>
    <property type="project" value="UniProtKB-KW"/>
</dbReference>
<evidence type="ECO:0000259" key="10">
    <source>
        <dbReference type="PROSITE" id="PS52029"/>
    </source>
</evidence>
<dbReference type="GO" id="GO:0009252">
    <property type="term" value="P:peptidoglycan biosynthetic process"/>
    <property type="evidence" value="ECO:0007669"/>
    <property type="project" value="UniProtKB-UniPathway"/>
</dbReference>
<evidence type="ECO:0000313" key="12">
    <source>
        <dbReference type="Proteomes" id="UP000284605"/>
    </source>
</evidence>
<dbReference type="CDD" id="cd16913">
    <property type="entry name" value="YkuD_like"/>
    <property type="match status" value="1"/>
</dbReference>
<dbReference type="PANTHER" id="PTHR41533:SF2">
    <property type="entry name" value="BLR7131 PROTEIN"/>
    <property type="match status" value="1"/>
</dbReference>
<name>A0A418WC41_9PROT</name>
<dbReference type="InterPro" id="IPR036366">
    <property type="entry name" value="PGBDSf"/>
</dbReference>
<protein>
    <recommendedName>
        <fullName evidence="10">L,D-TPase catalytic domain-containing protein</fullName>
    </recommendedName>
</protein>
<dbReference type="GO" id="GO:0008360">
    <property type="term" value="P:regulation of cell shape"/>
    <property type="evidence" value="ECO:0007669"/>
    <property type="project" value="UniProtKB-UniRule"/>
</dbReference>
<organism evidence="11 12">
    <name type="scientific">Oleomonas cavernae</name>
    <dbReference type="NCBI Taxonomy" id="2320859"/>
    <lineage>
        <taxon>Bacteria</taxon>
        <taxon>Pseudomonadati</taxon>
        <taxon>Pseudomonadota</taxon>
        <taxon>Alphaproteobacteria</taxon>
        <taxon>Acetobacterales</taxon>
        <taxon>Acetobacteraceae</taxon>
        <taxon>Oleomonas</taxon>
    </lineage>
</organism>
<keyword evidence="5 7" id="KW-0573">Peptidoglycan synthesis</keyword>
<dbReference type="Pfam" id="PF20142">
    <property type="entry name" value="Scaffold"/>
    <property type="match status" value="1"/>
</dbReference>
<evidence type="ECO:0000256" key="8">
    <source>
        <dbReference type="SAM" id="MobiDB-lite"/>
    </source>
</evidence>